<dbReference type="Gene3D" id="3.50.50.60">
    <property type="entry name" value="FAD/NAD(P)-binding domain"/>
    <property type="match status" value="1"/>
</dbReference>
<dbReference type="Proteomes" id="UP000281112">
    <property type="component" value="Unassembled WGS sequence"/>
</dbReference>
<evidence type="ECO:0000256" key="3">
    <source>
        <dbReference type="ARBA" id="ARBA00011048"/>
    </source>
</evidence>
<evidence type="ECO:0000259" key="11">
    <source>
        <dbReference type="Pfam" id="PF07992"/>
    </source>
</evidence>
<dbReference type="Gene3D" id="3.40.50.720">
    <property type="entry name" value="NAD(P)-binding Rossmann-like Domain"/>
    <property type="match status" value="1"/>
</dbReference>
<keyword evidence="6" id="KW-0479">Metal-binding</keyword>
<dbReference type="PRINTS" id="PR00469">
    <property type="entry name" value="PNDRDTASEII"/>
</dbReference>
<proteinExistence type="inferred from homology"/>
<dbReference type="GO" id="GO:0046872">
    <property type="term" value="F:metal ion binding"/>
    <property type="evidence" value="ECO:0007669"/>
    <property type="project" value="UniProtKB-KW"/>
</dbReference>
<protein>
    <submittedName>
        <fullName evidence="12">FAD-dependent oxidoreductase</fullName>
    </submittedName>
</protein>
<keyword evidence="8" id="KW-0408">Iron</keyword>
<comment type="cofactor">
    <cofactor evidence="2">
        <name>[4Fe-4S] cluster</name>
        <dbReference type="ChEBI" id="CHEBI:49883"/>
    </cofactor>
</comment>
<dbReference type="InterPro" id="IPR023753">
    <property type="entry name" value="FAD/NAD-binding_dom"/>
</dbReference>
<dbReference type="CDD" id="cd02803">
    <property type="entry name" value="OYE_like_FMN_family"/>
    <property type="match status" value="1"/>
</dbReference>
<evidence type="ECO:0000313" key="12">
    <source>
        <dbReference type="EMBL" id="RQW64726.1"/>
    </source>
</evidence>
<evidence type="ECO:0000256" key="9">
    <source>
        <dbReference type="ARBA" id="ARBA00023014"/>
    </source>
</evidence>
<dbReference type="PANTHER" id="PTHR42917">
    <property type="entry name" value="2,4-DIENOYL-COA REDUCTASE"/>
    <property type="match status" value="1"/>
</dbReference>
<evidence type="ECO:0000256" key="4">
    <source>
        <dbReference type="ARBA" id="ARBA00022630"/>
    </source>
</evidence>
<evidence type="ECO:0000256" key="7">
    <source>
        <dbReference type="ARBA" id="ARBA00023002"/>
    </source>
</evidence>
<dbReference type="SUPFAM" id="SSF51905">
    <property type="entry name" value="FAD/NAD(P)-binding domain"/>
    <property type="match status" value="1"/>
</dbReference>
<dbReference type="InterPro" id="IPR051793">
    <property type="entry name" value="NADH:flavin_oxidoreductase"/>
</dbReference>
<reference evidence="12 13" key="1">
    <citation type="submission" date="2018-11" db="EMBL/GenBank/DDBJ databases">
        <title>Vibrio LJC006 sp. nov., isolated from seawater during the bloom of the enteromorpha.</title>
        <authorList>
            <person name="Liang J."/>
        </authorList>
    </citation>
    <scope>NUCLEOTIDE SEQUENCE [LARGE SCALE GENOMIC DNA]</scope>
    <source>
        <strain evidence="12 13">LJC006</strain>
    </source>
</reference>
<evidence type="ECO:0000256" key="5">
    <source>
        <dbReference type="ARBA" id="ARBA00022643"/>
    </source>
</evidence>
<evidence type="ECO:0000256" key="2">
    <source>
        <dbReference type="ARBA" id="ARBA00001966"/>
    </source>
</evidence>
<dbReference type="InterPro" id="IPR036188">
    <property type="entry name" value="FAD/NAD-bd_sf"/>
</dbReference>
<evidence type="ECO:0000259" key="10">
    <source>
        <dbReference type="Pfam" id="PF00724"/>
    </source>
</evidence>
<dbReference type="AlphaFoldDB" id="A0A3N9U930"/>
<keyword evidence="4" id="KW-0285">Flavoprotein</keyword>
<keyword evidence="5" id="KW-0288">FMN</keyword>
<dbReference type="OrthoDB" id="8523426at2"/>
<accession>A0A3N9U930</accession>
<dbReference type="GO" id="GO:0010181">
    <property type="term" value="F:FMN binding"/>
    <property type="evidence" value="ECO:0007669"/>
    <property type="project" value="InterPro"/>
</dbReference>
<dbReference type="GO" id="GO:0016491">
    <property type="term" value="F:oxidoreductase activity"/>
    <property type="evidence" value="ECO:0007669"/>
    <property type="project" value="UniProtKB-KW"/>
</dbReference>
<evidence type="ECO:0000256" key="8">
    <source>
        <dbReference type="ARBA" id="ARBA00023004"/>
    </source>
</evidence>
<dbReference type="RefSeq" id="WP_124935377.1">
    <property type="nucleotide sequence ID" value="NZ_RJVQ01000001.1"/>
</dbReference>
<comment type="similarity">
    <text evidence="3">In the N-terminal section; belongs to the NADH:flavin oxidoreductase/NADH oxidase family.</text>
</comment>
<dbReference type="Pfam" id="PF07992">
    <property type="entry name" value="Pyr_redox_2"/>
    <property type="match status" value="1"/>
</dbReference>
<evidence type="ECO:0000256" key="1">
    <source>
        <dbReference type="ARBA" id="ARBA00001917"/>
    </source>
</evidence>
<dbReference type="Pfam" id="PF00724">
    <property type="entry name" value="Oxidored_FMN"/>
    <property type="match status" value="1"/>
</dbReference>
<dbReference type="EMBL" id="RJVQ01000001">
    <property type="protein sequence ID" value="RQW64726.1"/>
    <property type="molecule type" value="Genomic_DNA"/>
</dbReference>
<keyword evidence="9" id="KW-0411">Iron-sulfur</keyword>
<comment type="cofactor">
    <cofactor evidence="1">
        <name>FMN</name>
        <dbReference type="ChEBI" id="CHEBI:58210"/>
    </cofactor>
</comment>
<name>A0A3N9U930_9VIBR</name>
<dbReference type="Gene3D" id="3.20.20.70">
    <property type="entry name" value="Aldolase class I"/>
    <property type="match status" value="1"/>
</dbReference>
<evidence type="ECO:0000313" key="13">
    <source>
        <dbReference type="Proteomes" id="UP000281112"/>
    </source>
</evidence>
<dbReference type="InterPro" id="IPR013785">
    <property type="entry name" value="Aldolase_TIM"/>
</dbReference>
<feature type="domain" description="NADH:flavin oxidoreductase/NADH oxidase N-terminal" evidence="10">
    <location>
        <begin position="6"/>
        <end position="338"/>
    </location>
</feature>
<comment type="caution">
    <text evidence="12">The sequence shown here is derived from an EMBL/GenBank/DDBJ whole genome shotgun (WGS) entry which is preliminary data.</text>
</comment>
<gene>
    <name evidence="12" type="ORF">EES38_01380</name>
</gene>
<dbReference type="Pfam" id="PF13450">
    <property type="entry name" value="NAD_binding_8"/>
    <property type="match status" value="1"/>
</dbReference>
<sequence length="647" mass="70941">MNYTNLLKPGQMGPVSLKNRIVMPAMEILAAGFNGEMSDDLIKYYEKRAKAGTGLIVTAYASVDDEFSQSFAGAQLKLTDPRHTAGFTKLARNLHKYDTKVFVQIYQAGRQAVPSKITGKRIVAPSAVGFSLYEQIPEEMTVQEIESSVQKFIRSARILKNAEIDGVEILAAGGYLINQFLSPYSNKRSDQYGGSFDNRIRFLTEIIRGIRAECGKQFAISVRFSADEFTEGGYGLDEGVRIAQRLEELGVDVLSVNNANQEHRYYIIEPITIKTGWKSHIIRTISDAVDIPVMATNVIKTPDQAEQMLAEGLMDFAAIARGMMADSEWARKAYEGRGNEVKPCIGCLYCLDQTAKFQRSICAVNPTVARDNEFPELTRDLEGKNAVVVGSGPSGIESAMVLAKRGCNVTVFEKNSYLGGAVELGARTPDKEVLSTLIDYYRIQIDKLGITVKFNTEATPEMILSLNPYAIFVATGAEPIIPPIEGISKDSVYTVNQVLNDGFVLDNKQVVVIGGGMTGCEVAEHLALQGNSVTLVEMQDKLAPEVSPDNLFTVMKNLEKHNAKIMLSHRLEKFEDGNILVNDLASGEVKSIPADCVVLSLGNRPLKNLFSELQDCHDKVVAIGDCVKVGRVAQAVQSGFEKAYVLE</sequence>
<dbReference type="InterPro" id="IPR001155">
    <property type="entry name" value="OxRdtase_FMN_N"/>
</dbReference>
<feature type="domain" description="FAD/NAD(P)-binding" evidence="11">
    <location>
        <begin position="470"/>
        <end position="612"/>
    </location>
</feature>
<dbReference type="PANTHER" id="PTHR42917:SF2">
    <property type="entry name" value="2,4-DIENOYL-COA REDUCTASE [(2E)-ENOYL-COA-PRODUCING]"/>
    <property type="match status" value="1"/>
</dbReference>
<organism evidence="12 13">
    <name type="scientific">Vibrio viridaestus</name>
    <dbReference type="NCBI Taxonomy" id="2487322"/>
    <lineage>
        <taxon>Bacteria</taxon>
        <taxon>Pseudomonadati</taxon>
        <taxon>Pseudomonadota</taxon>
        <taxon>Gammaproteobacteria</taxon>
        <taxon>Vibrionales</taxon>
        <taxon>Vibrionaceae</taxon>
        <taxon>Vibrio</taxon>
    </lineage>
</organism>
<dbReference type="GO" id="GO:0051536">
    <property type="term" value="F:iron-sulfur cluster binding"/>
    <property type="evidence" value="ECO:0007669"/>
    <property type="project" value="UniProtKB-KW"/>
</dbReference>
<dbReference type="PRINTS" id="PR00368">
    <property type="entry name" value="FADPNR"/>
</dbReference>
<dbReference type="SUPFAM" id="SSF51395">
    <property type="entry name" value="FMN-linked oxidoreductases"/>
    <property type="match status" value="1"/>
</dbReference>
<evidence type="ECO:0000256" key="6">
    <source>
        <dbReference type="ARBA" id="ARBA00022723"/>
    </source>
</evidence>
<keyword evidence="7" id="KW-0560">Oxidoreductase</keyword>
<keyword evidence="13" id="KW-1185">Reference proteome</keyword>